<feature type="region of interest" description="Disordered" evidence="5">
    <location>
        <begin position="1"/>
        <end position="25"/>
    </location>
</feature>
<evidence type="ECO:0000256" key="5">
    <source>
        <dbReference type="SAM" id="MobiDB-lite"/>
    </source>
</evidence>
<keyword evidence="3 6" id="KW-1133">Transmembrane helix</keyword>
<feature type="transmembrane region" description="Helical" evidence="6">
    <location>
        <begin position="121"/>
        <end position="142"/>
    </location>
</feature>
<keyword evidence="4 6" id="KW-0472">Membrane</keyword>
<keyword evidence="9" id="KW-1185">Reference proteome</keyword>
<proteinExistence type="predicted"/>
<feature type="transmembrane region" description="Helical" evidence="6">
    <location>
        <begin position="60"/>
        <end position="75"/>
    </location>
</feature>
<dbReference type="GO" id="GO:0016874">
    <property type="term" value="F:ligase activity"/>
    <property type="evidence" value="ECO:0007669"/>
    <property type="project" value="UniProtKB-KW"/>
</dbReference>
<dbReference type="Pfam" id="PF04932">
    <property type="entry name" value="Wzy_C"/>
    <property type="match status" value="1"/>
</dbReference>
<evidence type="ECO:0000256" key="4">
    <source>
        <dbReference type="ARBA" id="ARBA00023136"/>
    </source>
</evidence>
<dbReference type="PANTHER" id="PTHR37422">
    <property type="entry name" value="TEICHURONIC ACID BIOSYNTHESIS PROTEIN TUAE"/>
    <property type="match status" value="1"/>
</dbReference>
<dbReference type="InterPro" id="IPR051533">
    <property type="entry name" value="WaaL-like"/>
</dbReference>
<accession>A0A495XWG3</accession>
<feature type="transmembrane region" description="Helical" evidence="6">
    <location>
        <begin position="184"/>
        <end position="201"/>
    </location>
</feature>
<evidence type="ECO:0000256" key="6">
    <source>
        <dbReference type="SAM" id="Phobius"/>
    </source>
</evidence>
<feature type="transmembrane region" description="Helical" evidence="6">
    <location>
        <begin position="207"/>
        <end position="238"/>
    </location>
</feature>
<feature type="domain" description="O-antigen ligase-related" evidence="7">
    <location>
        <begin position="215"/>
        <end position="352"/>
    </location>
</feature>
<feature type="transmembrane region" description="Helical" evidence="6">
    <location>
        <begin position="372"/>
        <end position="389"/>
    </location>
</feature>
<dbReference type="EMBL" id="RBXT01000001">
    <property type="protein sequence ID" value="RKT78302.1"/>
    <property type="molecule type" value="Genomic_DNA"/>
</dbReference>
<organism evidence="8 9">
    <name type="scientific">Terracoccus luteus</name>
    <dbReference type="NCBI Taxonomy" id="53356"/>
    <lineage>
        <taxon>Bacteria</taxon>
        <taxon>Bacillati</taxon>
        <taxon>Actinomycetota</taxon>
        <taxon>Actinomycetes</taxon>
        <taxon>Micrococcales</taxon>
        <taxon>Intrasporangiaceae</taxon>
        <taxon>Terracoccus</taxon>
    </lineage>
</organism>
<feature type="transmembrane region" description="Helical" evidence="6">
    <location>
        <begin position="335"/>
        <end position="360"/>
    </location>
</feature>
<dbReference type="PANTHER" id="PTHR37422:SF13">
    <property type="entry name" value="LIPOPOLYSACCHARIDE BIOSYNTHESIS PROTEIN PA4999-RELATED"/>
    <property type="match status" value="1"/>
</dbReference>
<comment type="caution">
    <text evidence="8">The sequence shown here is derived from an EMBL/GenBank/DDBJ whole genome shotgun (WGS) entry which is preliminary data.</text>
</comment>
<keyword evidence="2 6" id="KW-0812">Transmembrane</keyword>
<evidence type="ECO:0000313" key="9">
    <source>
        <dbReference type="Proteomes" id="UP000278440"/>
    </source>
</evidence>
<sequence>MSTVGVRQPDTVGRRSRGSDTQASGTDRFGQSLLVALYLSLLAGRFSLDRLGDGLPDFDLRWGALGLCGLGYAWWRTQHMTYGRRVTASPVAGFTWFVGWSGWLAVSALWAPPGSRASDAVVDLVLLVAFAALTVATARRLPTGSLDVVWTCLVVTGALYLVGALVAGPGAQGRYAAFGGGPNVFVRVMILAVLACFYLAIVKKRRLLLVAVPPLIVGSLLAGSRGGLVALLAVALLFGRRLWRQLGRGLRHTLVFLAVLALGAVAASGLRLSFDGVVYQRIVDQTLEQGYDSGRTEILAGAVDLFTRFPVAGAGLDGYYGLVGQFAGYQYPHNLVIATLAESGLVGGLLFLGALTVPFWTTVRAGLTATRVFYLAAATLIGVASLFSGDYYDTRFLWFFLFLGAIEASSGRRAAADPQPGRTRRVDDRRRLAARGA</sequence>
<gene>
    <name evidence="8" type="ORF">DFJ68_1745</name>
</gene>
<comment type="subcellular location">
    <subcellularLocation>
        <location evidence="1">Membrane</location>
        <topology evidence="1">Multi-pass membrane protein</topology>
    </subcellularLocation>
</comment>
<feature type="transmembrane region" description="Helical" evidence="6">
    <location>
        <begin position="148"/>
        <end position="172"/>
    </location>
</feature>
<protein>
    <submittedName>
        <fullName evidence="8">O-antigen ligase</fullName>
    </submittedName>
</protein>
<feature type="transmembrane region" description="Helical" evidence="6">
    <location>
        <begin position="250"/>
        <end position="270"/>
    </location>
</feature>
<keyword evidence="8" id="KW-0436">Ligase</keyword>
<feature type="transmembrane region" description="Helical" evidence="6">
    <location>
        <begin position="29"/>
        <end position="48"/>
    </location>
</feature>
<feature type="region of interest" description="Disordered" evidence="5">
    <location>
        <begin position="413"/>
        <end position="437"/>
    </location>
</feature>
<evidence type="ECO:0000256" key="2">
    <source>
        <dbReference type="ARBA" id="ARBA00022692"/>
    </source>
</evidence>
<dbReference type="InterPro" id="IPR007016">
    <property type="entry name" value="O-antigen_ligase-rel_domated"/>
</dbReference>
<name>A0A495XWG3_9MICO</name>
<evidence type="ECO:0000256" key="3">
    <source>
        <dbReference type="ARBA" id="ARBA00022989"/>
    </source>
</evidence>
<evidence type="ECO:0000256" key="1">
    <source>
        <dbReference type="ARBA" id="ARBA00004141"/>
    </source>
</evidence>
<dbReference type="Proteomes" id="UP000278440">
    <property type="component" value="Unassembled WGS sequence"/>
</dbReference>
<reference evidence="8 9" key="1">
    <citation type="submission" date="2018-10" db="EMBL/GenBank/DDBJ databases">
        <title>Sequencing the genomes of 1000 actinobacteria strains.</title>
        <authorList>
            <person name="Klenk H.-P."/>
        </authorList>
    </citation>
    <scope>NUCLEOTIDE SEQUENCE [LARGE SCALE GENOMIC DNA]</scope>
    <source>
        <strain evidence="8 9">DSM 44267</strain>
    </source>
</reference>
<evidence type="ECO:0000313" key="8">
    <source>
        <dbReference type="EMBL" id="RKT78302.1"/>
    </source>
</evidence>
<dbReference type="GO" id="GO:0016020">
    <property type="term" value="C:membrane"/>
    <property type="evidence" value="ECO:0007669"/>
    <property type="project" value="UniProtKB-SubCell"/>
</dbReference>
<feature type="transmembrane region" description="Helical" evidence="6">
    <location>
        <begin position="87"/>
        <end position="109"/>
    </location>
</feature>
<evidence type="ECO:0000259" key="7">
    <source>
        <dbReference type="Pfam" id="PF04932"/>
    </source>
</evidence>
<dbReference type="AlphaFoldDB" id="A0A495XWG3"/>